<keyword evidence="8" id="KW-1185">Reference proteome</keyword>
<feature type="coiled-coil region" evidence="4">
    <location>
        <begin position="229"/>
        <end position="259"/>
    </location>
</feature>
<dbReference type="CDD" id="cd03221">
    <property type="entry name" value="ABCF_EF-3"/>
    <property type="match status" value="2"/>
</dbReference>
<feature type="domain" description="ABC transporter" evidence="6">
    <location>
        <begin position="474"/>
        <end position="690"/>
    </location>
</feature>
<gene>
    <name evidence="7" type="ORF">ACHAWU_001670</name>
</gene>
<dbReference type="AlphaFoldDB" id="A0ABD3MF21"/>
<evidence type="ECO:0000259" key="6">
    <source>
        <dbReference type="PROSITE" id="PS50893"/>
    </source>
</evidence>
<evidence type="ECO:0000256" key="1">
    <source>
        <dbReference type="ARBA" id="ARBA00022737"/>
    </source>
</evidence>
<dbReference type="SMART" id="SM00382">
    <property type="entry name" value="AAA"/>
    <property type="match status" value="2"/>
</dbReference>
<feature type="compositionally biased region" description="Basic residues" evidence="5">
    <location>
        <begin position="65"/>
        <end position="80"/>
    </location>
</feature>
<sequence>MSAAKRFNEKREKLALAAIDRELDTGADSIDFDGLLKNDLKAAAMGKGDEELFEKKLSKEEKKALAKAKRDAKKKDKGKKGGGNDSEEEKKEDEPAGNSAAAALDKLTISGDIDPTSEEAKHEAALEELSRQNIVVTYEQRKGNLHANTRDINVSGVNVAFHGKLLIEETDVIINYGNRYGFIGPNGSGKSTIMKAIAARAIPIPSALDIYFLDSEYPARDDITALEAVMESNDEVAHLEQKANQLNHAMADASEEEQNEIQMSLEAIYDRLDQLDVNTAQARATTILHGLGFTVAMMNQKTREFSGGWRMRVSLARALFLEPEFLLLDEPTNHLDMDAVLWLEEYLSNWSKILFFVCHSQDFMNNVCTHIVRLDMTYKKLRYYSGNYDTYVQTRRDQDMVQMRQYEAEQRDIAEIKDFIARFGHGTVKLVRQAQAREKLLQKKLEAGLTPMPEVDPQWDWSFPDAGQLAVPVLSIENISFNYPNGQELYSKVDFGVDLQTRVALVGPNGAGKTTLIKLMTGELTPTKGQVKRNMHLKISRFTQHFEEKLDLTMTPLDYFKQKLMPEEPIEKIRPLLGRYGCTGDQQSQVMSQLSAGQKARIVFAIIAHEKPHLLLLDEPTNPLDMESIDALARCLNKFQGGVLMISHDMRLISQCAQQIYVCDNKKVTKYRGDIMDFKMHTRKENSKKLAQHMNG</sequence>
<accession>A0ABD3MF21</accession>
<feature type="region of interest" description="Disordered" evidence="5">
    <location>
        <begin position="63"/>
        <end position="101"/>
    </location>
</feature>
<protein>
    <recommendedName>
        <fullName evidence="6">ABC transporter domain-containing protein</fullName>
    </recommendedName>
</protein>
<evidence type="ECO:0000313" key="7">
    <source>
        <dbReference type="EMBL" id="KAL3762725.1"/>
    </source>
</evidence>
<evidence type="ECO:0000256" key="5">
    <source>
        <dbReference type="SAM" id="MobiDB-lite"/>
    </source>
</evidence>
<dbReference type="InterPro" id="IPR003593">
    <property type="entry name" value="AAA+_ATPase"/>
</dbReference>
<dbReference type="InterPro" id="IPR027417">
    <property type="entry name" value="P-loop_NTPase"/>
</dbReference>
<keyword evidence="1" id="KW-0677">Repeat</keyword>
<dbReference type="Proteomes" id="UP001530293">
    <property type="component" value="Unassembled WGS sequence"/>
</dbReference>
<reference evidence="7 8" key="1">
    <citation type="submission" date="2024-10" db="EMBL/GenBank/DDBJ databases">
        <title>Updated reference genomes for cyclostephanoid diatoms.</title>
        <authorList>
            <person name="Roberts W.R."/>
            <person name="Alverson A.J."/>
        </authorList>
    </citation>
    <scope>NUCLEOTIDE SEQUENCE [LARGE SCALE GENOMIC DNA]</scope>
    <source>
        <strain evidence="7 8">AJA232-27</strain>
    </source>
</reference>
<evidence type="ECO:0000256" key="4">
    <source>
        <dbReference type="SAM" id="Coils"/>
    </source>
</evidence>
<dbReference type="Pfam" id="PF12848">
    <property type="entry name" value="ABC_tran_Xtn"/>
    <property type="match status" value="1"/>
</dbReference>
<dbReference type="PROSITE" id="PS00211">
    <property type="entry name" value="ABC_TRANSPORTER_1"/>
    <property type="match status" value="2"/>
</dbReference>
<keyword evidence="2" id="KW-0547">Nucleotide-binding</keyword>
<evidence type="ECO:0000313" key="8">
    <source>
        <dbReference type="Proteomes" id="UP001530293"/>
    </source>
</evidence>
<proteinExistence type="predicted"/>
<dbReference type="InterPro" id="IPR003439">
    <property type="entry name" value="ABC_transporter-like_ATP-bd"/>
</dbReference>
<comment type="caution">
    <text evidence="7">The sequence shown here is derived from an EMBL/GenBank/DDBJ whole genome shotgun (WGS) entry which is preliminary data.</text>
</comment>
<dbReference type="FunFam" id="3.40.50.300:FF:000011">
    <property type="entry name" value="Putative ABC transporter ATP-binding component"/>
    <property type="match status" value="1"/>
</dbReference>
<name>A0ABD3MF21_9STRA</name>
<dbReference type="FunFam" id="3.40.50.300:FF:000104">
    <property type="entry name" value="ATP-binding cassette sub-family F member 3"/>
    <property type="match status" value="1"/>
</dbReference>
<dbReference type="PROSITE" id="PS50893">
    <property type="entry name" value="ABC_TRANSPORTER_2"/>
    <property type="match status" value="2"/>
</dbReference>
<dbReference type="InterPro" id="IPR032781">
    <property type="entry name" value="ABC_tran_Xtn"/>
</dbReference>
<dbReference type="Gene3D" id="3.40.50.300">
    <property type="entry name" value="P-loop containing nucleotide triphosphate hydrolases"/>
    <property type="match status" value="2"/>
</dbReference>
<dbReference type="EMBL" id="JALLBG020000131">
    <property type="protein sequence ID" value="KAL3762725.1"/>
    <property type="molecule type" value="Genomic_DNA"/>
</dbReference>
<evidence type="ECO:0000256" key="3">
    <source>
        <dbReference type="ARBA" id="ARBA00022840"/>
    </source>
</evidence>
<dbReference type="InterPro" id="IPR017871">
    <property type="entry name" value="ABC_transporter-like_CS"/>
</dbReference>
<organism evidence="7 8">
    <name type="scientific">Discostella pseudostelligera</name>
    <dbReference type="NCBI Taxonomy" id="259834"/>
    <lineage>
        <taxon>Eukaryota</taxon>
        <taxon>Sar</taxon>
        <taxon>Stramenopiles</taxon>
        <taxon>Ochrophyta</taxon>
        <taxon>Bacillariophyta</taxon>
        <taxon>Coscinodiscophyceae</taxon>
        <taxon>Thalassiosirophycidae</taxon>
        <taxon>Stephanodiscales</taxon>
        <taxon>Stephanodiscaceae</taxon>
        <taxon>Discostella</taxon>
    </lineage>
</organism>
<dbReference type="GO" id="GO:0005524">
    <property type="term" value="F:ATP binding"/>
    <property type="evidence" value="ECO:0007669"/>
    <property type="project" value="UniProtKB-KW"/>
</dbReference>
<keyword evidence="3" id="KW-0067">ATP-binding</keyword>
<dbReference type="Pfam" id="PF00005">
    <property type="entry name" value="ABC_tran"/>
    <property type="match status" value="2"/>
</dbReference>
<evidence type="ECO:0000256" key="2">
    <source>
        <dbReference type="ARBA" id="ARBA00022741"/>
    </source>
</evidence>
<dbReference type="PANTHER" id="PTHR19211">
    <property type="entry name" value="ATP-BINDING TRANSPORT PROTEIN-RELATED"/>
    <property type="match status" value="1"/>
</dbReference>
<dbReference type="PANTHER" id="PTHR19211:SF15">
    <property type="entry name" value="ATP-BINDING CASSETTE SUB-FAMILY F MEMBER 2"/>
    <property type="match status" value="1"/>
</dbReference>
<dbReference type="InterPro" id="IPR050611">
    <property type="entry name" value="ABCF"/>
</dbReference>
<dbReference type="SUPFAM" id="SSF52540">
    <property type="entry name" value="P-loop containing nucleoside triphosphate hydrolases"/>
    <property type="match status" value="2"/>
</dbReference>
<feature type="domain" description="ABC transporter" evidence="6">
    <location>
        <begin position="149"/>
        <end position="401"/>
    </location>
</feature>
<keyword evidence="4" id="KW-0175">Coiled coil</keyword>